<dbReference type="CDD" id="cd01301">
    <property type="entry name" value="rDP_like"/>
    <property type="match status" value="1"/>
</dbReference>
<protein>
    <submittedName>
        <fullName evidence="1">Membrane dipeptidase</fullName>
    </submittedName>
</protein>
<reference evidence="1 2" key="1">
    <citation type="submission" date="2020-02" db="EMBL/GenBank/DDBJ databases">
        <authorList>
            <person name="Feng H."/>
        </authorList>
    </citation>
    <scope>NUCLEOTIDE SEQUENCE [LARGE SCALE GENOMIC DNA]</scope>
    <source>
        <strain evidence="1 2">Gsoil 114</strain>
    </source>
</reference>
<sequence length="320" mass="36248">MKVIDLHCDALLKLSQGNKTGRFKNDPEIDTNQERLNQGQVKVQCFAIFIEPTTHSAQMYSTVLEQVNLFYEEVLNKQANMKHIKTWEDLIHLRRDQIGAMLTLEGVDAIGNDIEKLKTLYHLGVKSVGLTWNQANLAADGAGEPRGAGLTVFGKEIVQLNNQYKVLTDVSHLSEQGFWDVMDLAYYPIASHSNARALCDHQRNLTDLQAKEMFAKGGNVHIVFYPEFIKKDGNASIPDLIKHIDHFCSLGGVHQIGFGSDFDGIGRYVSNLENAAKYQNLIEELLKHYSEDQVKGFAYNNFLQYLKRHQLIETESEMCE</sequence>
<comment type="caution">
    <text evidence="1">The sequence shown here is derived from an EMBL/GenBank/DDBJ whole genome shotgun (WGS) entry which is preliminary data.</text>
</comment>
<dbReference type="Gene3D" id="3.20.20.140">
    <property type="entry name" value="Metal-dependent hydrolases"/>
    <property type="match status" value="1"/>
</dbReference>
<dbReference type="GO" id="GO:0006508">
    <property type="term" value="P:proteolysis"/>
    <property type="evidence" value="ECO:0007669"/>
    <property type="project" value="InterPro"/>
</dbReference>
<dbReference type="SUPFAM" id="SSF51556">
    <property type="entry name" value="Metallo-dependent hydrolases"/>
    <property type="match status" value="1"/>
</dbReference>
<proteinExistence type="predicted"/>
<dbReference type="AlphaFoldDB" id="A0A6M0P3A4"/>
<accession>A0A6M0P3A4</accession>
<dbReference type="InterPro" id="IPR032466">
    <property type="entry name" value="Metal_Hydrolase"/>
</dbReference>
<dbReference type="Proteomes" id="UP000476934">
    <property type="component" value="Unassembled WGS sequence"/>
</dbReference>
<name>A0A6M0P3A4_9BACI</name>
<dbReference type="InterPro" id="IPR008257">
    <property type="entry name" value="Pept_M19"/>
</dbReference>
<gene>
    <name evidence="1" type="ORF">G4D61_02895</name>
</gene>
<evidence type="ECO:0000313" key="2">
    <source>
        <dbReference type="Proteomes" id="UP000476934"/>
    </source>
</evidence>
<evidence type="ECO:0000313" key="1">
    <source>
        <dbReference type="EMBL" id="NEY18917.1"/>
    </source>
</evidence>
<dbReference type="PROSITE" id="PS51365">
    <property type="entry name" value="RENAL_DIPEPTIDASE_2"/>
    <property type="match status" value="1"/>
</dbReference>
<reference evidence="1 2" key="2">
    <citation type="submission" date="2020-03" db="EMBL/GenBank/DDBJ databases">
        <title>Bacillus aquiflavi sp. nov., isolated from yellow water of strong flavor Chinese baijiu in Yibin region of China.</title>
        <authorList>
            <person name="Xie J."/>
        </authorList>
    </citation>
    <scope>NUCLEOTIDE SEQUENCE [LARGE SCALE GENOMIC DNA]</scope>
    <source>
        <strain evidence="1 2">Gsoil 114</strain>
    </source>
</reference>
<keyword evidence="2" id="KW-1185">Reference proteome</keyword>
<dbReference type="PANTHER" id="PTHR10443:SF12">
    <property type="entry name" value="DIPEPTIDASE"/>
    <property type="match status" value="1"/>
</dbReference>
<dbReference type="Pfam" id="PF01244">
    <property type="entry name" value="Peptidase_M19"/>
    <property type="match status" value="1"/>
</dbReference>
<dbReference type="EMBL" id="JAAIWK010000002">
    <property type="protein sequence ID" value="NEY18917.1"/>
    <property type="molecule type" value="Genomic_DNA"/>
</dbReference>
<dbReference type="GO" id="GO:0070573">
    <property type="term" value="F:metallodipeptidase activity"/>
    <property type="evidence" value="ECO:0007669"/>
    <property type="project" value="InterPro"/>
</dbReference>
<dbReference type="RefSeq" id="WP_025727585.1">
    <property type="nucleotide sequence ID" value="NZ_JAAIWK010000002.1"/>
</dbReference>
<dbReference type="PANTHER" id="PTHR10443">
    <property type="entry name" value="MICROSOMAL DIPEPTIDASE"/>
    <property type="match status" value="1"/>
</dbReference>
<organism evidence="1 2">
    <name type="scientific">Heyndrickxia ginsengihumi</name>
    <dbReference type="NCBI Taxonomy" id="363870"/>
    <lineage>
        <taxon>Bacteria</taxon>
        <taxon>Bacillati</taxon>
        <taxon>Bacillota</taxon>
        <taxon>Bacilli</taxon>
        <taxon>Bacillales</taxon>
        <taxon>Bacillaceae</taxon>
        <taxon>Heyndrickxia</taxon>
    </lineage>
</organism>